<evidence type="ECO:0000313" key="2">
    <source>
        <dbReference type="EMBL" id="GBF93253.1"/>
    </source>
</evidence>
<keyword evidence="1" id="KW-0732">Signal</keyword>
<reference evidence="2 3" key="1">
    <citation type="journal article" date="2018" name="Sci. Rep.">
        <title>Raphidocelis subcapitata (=Pseudokirchneriella subcapitata) provides an insight into genome evolution and environmental adaptations in the Sphaeropleales.</title>
        <authorList>
            <person name="Suzuki S."/>
            <person name="Yamaguchi H."/>
            <person name="Nakajima N."/>
            <person name="Kawachi M."/>
        </authorList>
    </citation>
    <scope>NUCLEOTIDE SEQUENCE [LARGE SCALE GENOMIC DNA]</scope>
    <source>
        <strain evidence="2 3">NIES-35</strain>
    </source>
</reference>
<dbReference type="AlphaFoldDB" id="A0A2V0P5W1"/>
<keyword evidence="3" id="KW-1185">Reference proteome</keyword>
<name>A0A2V0P5W1_9CHLO</name>
<accession>A0A2V0P5W1</accession>
<dbReference type="OrthoDB" id="536126at2759"/>
<feature type="signal peptide" evidence="1">
    <location>
        <begin position="1"/>
        <end position="28"/>
    </location>
</feature>
<gene>
    <name evidence="2" type="ORF">Rsub_05985</name>
</gene>
<protein>
    <submittedName>
        <fullName evidence="2">Uncharacterized protein</fullName>
    </submittedName>
</protein>
<dbReference type="EMBL" id="BDRX01000039">
    <property type="protein sequence ID" value="GBF93253.1"/>
    <property type="molecule type" value="Genomic_DNA"/>
</dbReference>
<dbReference type="Proteomes" id="UP000247498">
    <property type="component" value="Unassembled WGS sequence"/>
</dbReference>
<evidence type="ECO:0000256" key="1">
    <source>
        <dbReference type="SAM" id="SignalP"/>
    </source>
</evidence>
<proteinExistence type="predicted"/>
<evidence type="ECO:0000313" key="3">
    <source>
        <dbReference type="Proteomes" id="UP000247498"/>
    </source>
</evidence>
<dbReference type="InParanoid" id="A0A2V0P5W1"/>
<feature type="chain" id="PRO_5016010087" evidence="1">
    <location>
        <begin position="29"/>
        <end position="226"/>
    </location>
</feature>
<organism evidence="2 3">
    <name type="scientific">Raphidocelis subcapitata</name>
    <dbReference type="NCBI Taxonomy" id="307507"/>
    <lineage>
        <taxon>Eukaryota</taxon>
        <taxon>Viridiplantae</taxon>
        <taxon>Chlorophyta</taxon>
        <taxon>core chlorophytes</taxon>
        <taxon>Chlorophyceae</taxon>
        <taxon>CS clade</taxon>
        <taxon>Sphaeropleales</taxon>
        <taxon>Selenastraceae</taxon>
        <taxon>Raphidocelis</taxon>
    </lineage>
</organism>
<comment type="caution">
    <text evidence="2">The sequence shown here is derived from an EMBL/GenBank/DDBJ whole genome shotgun (WGS) entry which is preliminary data.</text>
</comment>
<sequence>MARAGAAALVTGAAALLPLLLLLRPAAAAVVQHDNSKVCVSTLPACDAKCRGQDYFYICASGNGPLGTPYVICRCAQPAPAVGGPQQAARLVLDPQIGWPGSKACNNKNWANDCTNQVTATVNGTRVLLTPAVRTAFNEECAPAEGIVIGPKGASAAVVFPQYPIGITSTGPDGTVIVDFSQTAADDPNANDWSRCILTYRSGAGARGWAAALAAGAAAVAAAAAF</sequence>